<name>A0ABV8DPC3_9NOCA</name>
<dbReference type="SUPFAM" id="SSF56801">
    <property type="entry name" value="Acetyl-CoA synthetase-like"/>
    <property type="match status" value="1"/>
</dbReference>
<keyword evidence="3" id="KW-0547">Nucleotide-binding</keyword>
<keyword evidence="2" id="KW-0436">Ligase</keyword>
<comment type="similarity">
    <text evidence="1">Belongs to the ATP-dependent AMP-binding enzyme family.</text>
</comment>
<dbReference type="InterPro" id="IPR025110">
    <property type="entry name" value="AMP-bd_C"/>
</dbReference>
<comment type="caution">
    <text evidence="7">The sequence shown here is derived from an EMBL/GenBank/DDBJ whole genome shotgun (WGS) entry which is preliminary data.</text>
</comment>
<reference evidence="8" key="1">
    <citation type="journal article" date="2019" name="Int. J. Syst. Evol. Microbiol.">
        <title>The Global Catalogue of Microorganisms (GCM) 10K type strain sequencing project: providing services to taxonomists for standard genome sequencing and annotation.</title>
        <authorList>
            <consortium name="The Broad Institute Genomics Platform"/>
            <consortium name="The Broad Institute Genome Sequencing Center for Infectious Disease"/>
            <person name="Wu L."/>
            <person name="Ma J."/>
        </authorList>
    </citation>
    <scope>NUCLEOTIDE SEQUENCE [LARGE SCALE GENOMIC DNA]</scope>
    <source>
        <strain evidence="8">CGMCC 4.7330</strain>
    </source>
</reference>
<dbReference type="Pfam" id="PF13193">
    <property type="entry name" value="AMP-binding_C"/>
    <property type="match status" value="1"/>
</dbReference>
<dbReference type="RefSeq" id="WP_378611241.1">
    <property type="nucleotide sequence ID" value="NZ_JBHSAX010000005.1"/>
</dbReference>
<organism evidence="7 8">
    <name type="scientific">Nocardia jiangsuensis</name>
    <dbReference type="NCBI Taxonomy" id="1691563"/>
    <lineage>
        <taxon>Bacteria</taxon>
        <taxon>Bacillati</taxon>
        <taxon>Actinomycetota</taxon>
        <taxon>Actinomycetes</taxon>
        <taxon>Mycobacteriales</taxon>
        <taxon>Nocardiaceae</taxon>
        <taxon>Nocardia</taxon>
    </lineage>
</organism>
<feature type="domain" description="AMP-dependent synthetase/ligase" evidence="5">
    <location>
        <begin position="32"/>
        <end position="378"/>
    </location>
</feature>
<evidence type="ECO:0000256" key="4">
    <source>
        <dbReference type="ARBA" id="ARBA00022840"/>
    </source>
</evidence>
<dbReference type="Gene3D" id="3.40.50.12780">
    <property type="entry name" value="N-terminal domain of ligase-like"/>
    <property type="match status" value="1"/>
</dbReference>
<evidence type="ECO:0000259" key="5">
    <source>
        <dbReference type="Pfam" id="PF00501"/>
    </source>
</evidence>
<keyword evidence="8" id="KW-1185">Reference proteome</keyword>
<dbReference type="InterPro" id="IPR051087">
    <property type="entry name" value="Mitochondrial_ACSM"/>
</dbReference>
<sequence length="535" mass="56901">MARDPNVPTAEVQEVVAVFAAADADPAWLLCDRHPADTVACTVVEPDGSTVDLTFGELRERSEQVAGLLTELGVGRGDRVATMMGKSADLVAVLLGIWRLGAVYLPLFTAFAADAVASRLSAAAAAVVVADRDQAAKVPDGTWTLLVAGADGPRGLAGRLEAAKPFGGSTVVGGDGPFVHMFTSGTTGAPKGVVHPLRYVAGWQLYLRFGLGVRDDSVYWCGADPGWAYGLYSAIVAPMVLGLRSILQRGGFDAAATWRTFAELGVTDYTAAPTVYRSLRTSEAPVPAELRLRRLSSAGEPLTAEVNEWAEPALGLTVHDHYGQTELGMPIGFPHHRDLAIPVVPHTMGVALPGWSATVLREGTSERAEAGEPGLLAIDIAASPLMTFTGYTGRGAADRFTADGRFYLTGDLAIRAADGTLRFSARDDDVIIMAGYRIGPFDVESVLVRHPAVAECAVVAAPDPVRGEVIEAFVVLRPGIEPSDELVRELQDHVRQKYAAHAYPRRVHLVAELPKTSSGKIQRAELRRSLRTAAR</sequence>
<dbReference type="PANTHER" id="PTHR43605:SF10">
    <property type="entry name" value="ACYL-COA SYNTHETASE MEDIUM CHAIN FAMILY MEMBER 3"/>
    <property type="match status" value="1"/>
</dbReference>
<protein>
    <submittedName>
        <fullName evidence="7">AMP-binding protein</fullName>
    </submittedName>
</protein>
<evidence type="ECO:0000313" key="8">
    <source>
        <dbReference type="Proteomes" id="UP001595696"/>
    </source>
</evidence>
<dbReference type="InterPro" id="IPR045851">
    <property type="entry name" value="AMP-bd_C_sf"/>
</dbReference>
<dbReference type="InterPro" id="IPR042099">
    <property type="entry name" value="ANL_N_sf"/>
</dbReference>
<evidence type="ECO:0000256" key="1">
    <source>
        <dbReference type="ARBA" id="ARBA00006432"/>
    </source>
</evidence>
<dbReference type="Pfam" id="PF00501">
    <property type="entry name" value="AMP-binding"/>
    <property type="match status" value="1"/>
</dbReference>
<evidence type="ECO:0000256" key="3">
    <source>
        <dbReference type="ARBA" id="ARBA00022741"/>
    </source>
</evidence>
<dbReference type="InterPro" id="IPR000873">
    <property type="entry name" value="AMP-dep_synth/lig_dom"/>
</dbReference>
<dbReference type="Proteomes" id="UP001595696">
    <property type="component" value="Unassembled WGS sequence"/>
</dbReference>
<evidence type="ECO:0000313" key="7">
    <source>
        <dbReference type="EMBL" id="MFC3961489.1"/>
    </source>
</evidence>
<accession>A0ABV8DPC3</accession>
<dbReference type="EMBL" id="JBHSAX010000005">
    <property type="protein sequence ID" value="MFC3961489.1"/>
    <property type="molecule type" value="Genomic_DNA"/>
</dbReference>
<dbReference type="Gene3D" id="3.30.300.30">
    <property type="match status" value="1"/>
</dbReference>
<evidence type="ECO:0000256" key="2">
    <source>
        <dbReference type="ARBA" id="ARBA00022598"/>
    </source>
</evidence>
<gene>
    <name evidence="7" type="ORF">ACFO0B_05735</name>
</gene>
<dbReference type="PANTHER" id="PTHR43605">
    <property type="entry name" value="ACYL-COENZYME A SYNTHETASE"/>
    <property type="match status" value="1"/>
</dbReference>
<proteinExistence type="inferred from homology"/>
<keyword evidence="4" id="KW-0067">ATP-binding</keyword>
<feature type="domain" description="AMP-binding enzyme C-terminal" evidence="6">
    <location>
        <begin position="443"/>
        <end position="520"/>
    </location>
</feature>
<evidence type="ECO:0000259" key="6">
    <source>
        <dbReference type="Pfam" id="PF13193"/>
    </source>
</evidence>